<evidence type="ECO:0000313" key="1">
    <source>
        <dbReference type="EMBL" id="GMI86710.1"/>
    </source>
</evidence>
<proteinExistence type="predicted"/>
<evidence type="ECO:0000313" key="2">
    <source>
        <dbReference type="Proteomes" id="UP001165190"/>
    </source>
</evidence>
<keyword evidence="2" id="KW-1185">Reference proteome</keyword>
<gene>
    <name evidence="1" type="ORF">HRI_002340300</name>
</gene>
<accession>A0A9W7I372</accession>
<protein>
    <submittedName>
        <fullName evidence="1">Uncharacterized protein</fullName>
    </submittedName>
</protein>
<dbReference type="AlphaFoldDB" id="A0A9W7I372"/>
<sequence>MSQLLDAIVRHVPQPKANLDGPFQMLFVLVIKYMVCEATNLALRKLKKERFVALCNLVANCDWNLEVEE</sequence>
<dbReference type="EMBL" id="BSYR01000021">
    <property type="protein sequence ID" value="GMI86710.1"/>
    <property type="molecule type" value="Genomic_DNA"/>
</dbReference>
<organism evidence="1 2">
    <name type="scientific">Hibiscus trionum</name>
    <name type="common">Flower of an hour</name>
    <dbReference type="NCBI Taxonomy" id="183268"/>
    <lineage>
        <taxon>Eukaryota</taxon>
        <taxon>Viridiplantae</taxon>
        <taxon>Streptophyta</taxon>
        <taxon>Embryophyta</taxon>
        <taxon>Tracheophyta</taxon>
        <taxon>Spermatophyta</taxon>
        <taxon>Magnoliopsida</taxon>
        <taxon>eudicotyledons</taxon>
        <taxon>Gunneridae</taxon>
        <taxon>Pentapetalae</taxon>
        <taxon>rosids</taxon>
        <taxon>malvids</taxon>
        <taxon>Malvales</taxon>
        <taxon>Malvaceae</taxon>
        <taxon>Malvoideae</taxon>
        <taxon>Hibiscus</taxon>
    </lineage>
</organism>
<comment type="caution">
    <text evidence="1">The sequence shown here is derived from an EMBL/GenBank/DDBJ whole genome shotgun (WGS) entry which is preliminary data.</text>
</comment>
<name>A0A9W7I372_HIBTR</name>
<reference evidence="1" key="1">
    <citation type="submission" date="2023-05" db="EMBL/GenBank/DDBJ databases">
        <title>Genome and transcriptome analyses reveal genes involved in the formation of fine ridges on petal epidermal cells in Hibiscus trionum.</title>
        <authorList>
            <person name="Koshimizu S."/>
            <person name="Masuda S."/>
            <person name="Ishii T."/>
            <person name="Shirasu K."/>
            <person name="Hoshino A."/>
            <person name="Arita M."/>
        </authorList>
    </citation>
    <scope>NUCLEOTIDE SEQUENCE</scope>
    <source>
        <strain evidence="1">Hamamatsu line</strain>
    </source>
</reference>
<dbReference type="Proteomes" id="UP001165190">
    <property type="component" value="Unassembled WGS sequence"/>
</dbReference>